<feature type="region of interest" description="Disordered" evidence="1">
    <location>
        <begin position="94"/>
        <end position="115"/>
    </location>
</feature>
<dbReference type="PANTHER" id="PTHR37604">
    <property type="entry name" value="TRANSCRIPTION INITIATION FACTOR TFIID SUBUNIT"/>
    <property type="match status" value="1"/>
</dbReference>
<sequence>MDKDRPLVQVKIEAQSDLPLDSNSFNNINNRHPQMQFRQQQLAAMSNFAMSNVQGQSSNQFRQMSSMQIPQMQTQNVGIVRAPPMKVEGFQELMGGDATPKLDSEENRLTSPSSK</sequence>
<dbReference type="AlphaFoldDB" id="A0A2P5A4I1"/>
<name>A0A2P5A4I1_PARAD</name>
<dbReference type="Proteomes" id="UP000237105">
    <property type="component" value="Unassembled WGS sequence"/>
</dbReference>
<comment type="caution">
    <text evidence="2">The sequence shown here is derived from an EMBL/GenBank/DDBJ whole genome shotgun (WGS) entry which is preliminary data.</text>
</comment>
<evidence type="ECO:0000313" key="3">
    <source>
        <dbReference type="Proteomes" id="UP000237105"/>
    </source>
</evidence>
<dbReference type="EMBL" id="JXTB01001047">
    <property type="protein sequence ID" value="PON31446.1"/>
    <property type="molecule type" value="Genomic_DNA"/>
</dbReference>
<keyword evidence="3" id="KW-1185">Reference proteome</keyword>
<dbReference type="OrthoDB" id="1906016at2759"/>
<accession>A0A2P5A4I1</accession>
<evidence type="ECO:0000313" key="2">
    <source>
        <dbReference type="EMBL" id="PON31446.1"/>
    </source>
</evidence>
<evidence type="ECO:0000256" key="1">
    <source>
        <dbReference type="SAM" id="MobiDB-lite"/>
    </source>
</evidence>
<dbReference type="PANTHER" id="PTHR37604:SF1">
    <property type="entry name" value="TRANSCRIPTION INITIATION FACTOR TFIID SUBUNIT"/>
    <property type="match status" value="1"/>
</dbReference>
<dbReference type="STRING" id="3476.A0A2P5A4I1"/>
<organism evidence="2 3">
    <name type="scientific">Parasponia andersonii</name>
    <name type="common">Sponia andersonii</name>
    <dbReference type="NCBI Taxonomy" id="3476"/>
    <lineage>
        <taxon>Eukaryota</taxon>
        <taxon>Viridiplantae</taxon>
        <taxon>Streptophyta</taxon>
        <taxon>Embryophyta</taxon>
        <taxon>Tracheophyta</taxon>
        <taxon>Spermatophyta</taxon>
        <taxon>Magnoliopsida</taxon>
        <taxon>eudicotyledons</taxon>
        <taxon>Gunneridae</taxon>
        <taxon>Pentapetalae</taxon>
        <taxon>rosids</taxon>
        <taxon>fabids</taxon>
        <taxon>Rosales</taxon>
        <taxon>Cannabaceae</taxon>
        <taxon>Parasponia</taxon>
    </lineage>
</organism>
<reference evidence="3" key="1">
    <citation type="submission" date="2016-06" db="EMBL/GenBank/DDBJ databases">
        <title>Parallel loss of symbiosis genes in relatives of nitrogen-fixing non-legume Parasponia.</title>
        <authorList>
            <person name="Van Velzen R."/>
            <person name="Holmer R."/>
            <person name="Bu F."/>
            <person name="Rutten L."/>
            <person name="Van Zeijl A."/>
            <person name="Liu W."/>
            <person name="Santuari L."/>
            <person name="Cao Q."/>
            <person name="Sharma T."/>
            <person name="Shen D."/>
            <person name="Roswanjaya Y."/>
            <person name="Wardhani T."/>
            <person name="Kalhor M.S."/>
            <person name="Jansen J."/>
            <person name="Van den Hoogen J."/>
            <person name="Gungor B."/>
            <person name="Hartog M."/>
            <person name="Hontelez J."/>
            <person name="Verver J."/>
            <person name="Yang W.-C."/>
            <person name="Schijlen E."/>
            <person name="Repin R."/>
            <person name="Schilthuizen M."/>
            <person name="Schranz E."/>
            <person name="Heidstra R."/>
            <person name="Miyata K."/>
            <person name="Fedorova E."/>
            <person name="Kohlen W."/>
            <person name="Bisseling T."/>
            <person name="Smit S."/>
            <person name="Geurts R."/>
        </authorList>
    </citation>
    <scope>NUCLEOTIDE SEQUENCE [LARGE SCALE GENOMIC DNA]</scope>
    <source>
        <strain evidence="3">cv. WU1-14</strain>
    </source>
</reference>
<protein>
    <submittedName>
        <fullName evidence="2">Uncharacterized protein</fullName>
    </submittedName>
</protein>
<proteinExistence type="predicted"/>
<gene>
    <name evidence="2" type="ORF">PanWU01x14_369830</name>
</gene>